<dbReference type="GO" id="GO:0016829">
    <property type="term" value="F:lyase activity"/>
    <property type="evidence" value="ECO:0007669"/>
    <property type="project" value="UniProtKB-KW"/>
</dbReference>
<dbReference type="Proteomes" id="UP000199041">
    <property type="component" value="Unassembled WGS sequence"/>
</dbReference>
<dbReference type="SMART" id="SM00710">
    <property type="entry name" value="PbH1"/>
    <property type="match status" value="4"/>
</dbReference>
<dbReference type="InterPro" id="IPR000743">
    <property type="entry name" value="Glyco_hydro_28"/>
</dbReference>
<dbReference type="InterPro" id="IPR051801">
    <property type="entry name" value="GH28_Enzymes"/>
</dbReference>
<evidence type="ECO:0000313" key="6">
    <source>
        <dbReference type="Proteomes" id="UP000199041"/>
    </source>
</evidence>
<dbReference type="STRING" id="551991.SAMN05192529_11623"/>
<keyword evidence="5" id="KW-0456">Lyase</keyword>
<protein>
    <submittedName>
        <fullName evidence="5">Pectate lyase superfamily protein</fullName>
    </submittedName>
</protein>
<dbReference type="PANTHER" id="PTHR31339">
    <property type="entry name" value="PECTIN LYASE-RELATED"/>
    <property type="match status" value="1"/>
</dbReference>
<dbReference type="GO" id="GO:0004650">
    <property type="term" value="F:polygalacturonase activity"/>
    <property type="evidence" value="ECO:0007669"/>
    <property type="project" value="InterPro"/>
</dbReference>
<dbReference type="InterPro" id="IPR012334">
    <property type="entry name" value="Pectin_lyas_fold"/>
</dbReference>
<dbReference type="PANTHER" id="PTHR31339:SF9">
    <property type="entry name" value="PLASMIN AND FIBRONECTIN-BINDING PROTEIN A"/>
    <property type="match status" value="1"/>
</dbReference>
<evidence type="ECO:0000256" key="3">
    <source>
        <dbReference type="ARBA" id="ARBA00023295"/>
    </source>
</evidence>
<accession>A0A1H4AR77</accession>
<dbReference type="SUPFAM" id="SSF51126">
    <property type="entry name" value="Pectin lyase-like"/>
    <property type="match status" value="1"/>
</dbReference>
<evidence type="ECO:0000256" key="4">
    <source>
        <dbReference type="RuleBase" id="RU361169"/>
    </source>
</evidence>
<dbReference type="RefSeq" id="WP_211481844.1">
    <property type="nucleotide sequence ID" value="NZ_FNQY01000016.1"/>
</dbReference>
<organism evidence="5 6">
    <name type="scientific">Arachidicoccus rhizosphaerae</name>
    <dbReference type="NCBI Taxonomy" id="551991"/>
    <lineage>
        <taxon>Bacteria</taxon>
        <taxon>Pseudomonadati</taxon>
        <taxon>Bacteroidota</taxon>
        <taxon>Chitinophagia</taxon>
        <taxon>Chitinophagales</taxon>
        <taxon>Chitinophagaceae</taxon>
        <taxon>Arachidicoccus</taxon>
    </lineage>
</organism>
<dbReference type="AlphaFoldDB" id="A0A1H4AR77"/>
<dbReference type="Gene3D" id="2.160.20.10">
    <property type="entry name" value="Single-stranded right-handed beta-helix, Pectin lyase-like"/>
    <property type="match status" value="1"/>
</dbReference>
<keyword evidence="6" id="KW-1185">Reference proteome</keyword>
<dbReference type="Pfam" id="PF00295">
    <property type="entry name" value="Glyco_hydro_28"/>
    <property type="match status" value="1"/>
</dbReference>
<comment type="similarity">
    <text evidence="1 4">Belongs to the glycosyl hydrolase 28 family.</text>
</comment>
<dbReference type="GO" id="GO:0005975">
    <property type="term" value="P:carbohydrate metabolic process"/>
    <property type="evidence" value="ECO:0007669"/>
    <property type="project" value="InterPro"/>
</dbReference>
<evidence type="ECO:0000256" key="2">
    <source>
        <dbReference type="ARBA" id="ARBA00022801"/>
    </source>
</evidence>
<dbReference type="InterPro" id="IPR006626">
    <property type="entry name" value="PbH1"/>
</dbReference>
<evidence type="ECO:0000313" key="5">
    <source>
        <dbReference type="EMBL" id="SEA38308.1"/>
    </source>
</evidence>
<name>A0A1H4AR77_9BACT</name>
<evidence type="ECO:0000256" key="1">
    <source>
        <dbReference type="ARBA" id="ARBA00008834"/>
    </source>
</evidence>
<sequence length="614" mass="66507">MIKIRPQTINKGELQNHFDQHGDLSKSAFSRKWKRGLVMAATALGMHLFSPVSTYAQQQSFIKSALPDEFAIPASLLALEQLRLPDFKRDTIFIQQSGGSPDGITLNTAVIQKAIDQLSTNGGGVVYVGVGQWLTGPLVLKSNVNLHVAAGGLLQFSSDFDQYPMVKTSYEGVEAVRCQAPVSALNATHIGITGNGIIDGAGDSWRMVKKGKLTESQWKTLVGSTGVVDKAGTTWYPSKGSLKGSTVKDAGVLKAGKTAADYKDIKDYLRPNLLSLINCKQVLLEGVTFQNSPAWCLHPLLCEQVIIRGIYAKNPWYAQNGDGLDLESCKNVLIEHSSFDVGDDGICMKSGRDEEGRKRGVPTENVLVQYATVYHAHGGFVIGSEMSGGVKNVAIRRCSFLGTDIGLRFKTTRGRGGVVENIYASQINMQGIKGDAIRFNMYYAAKDPVPLNGEQTESPKEERQPVTAGTPQFRHFYISDINCNGADHSLFFRGLPEMAIKDIHLRNLVMRTKKGIELIEAKGIDVANLKAVLTRPGEAMITLSNTSSSLFENLDLAQTAAVTQRGSAPHIVVSGADSKAIVLKEVRINGEAASKDRSAIKFGADVSDAALEFK</sequence>
<keyword evidence="2 4" id="KW-0378">Hydrolase</keyword>
<dbReference type="InterPro" id="IPR011050">
    <property type="entry name" value="Pectin_lyase_fold/virulence"/>
</dbReference>
<dbReference type="EMBL" id="FNQY01000016">
    <property type="protein sequence ID" value="SEA38308.1"/>
    <property type="molecule type" value="Genomic_DNA"/>
</dbReference>
<keyword evidence="3 4" id="KW-0326">Glycosidase</keyword>
<gene>
    <name evidence="5" type="ORF">SAMN05192529_11623</name>
</gene>
<proteinExistence type="inferred from homology"/>
<reference evidence="5 6" key="1">
    <citation type="submission" date="2016-10" db="EMBL/GenBank/DDBJ databases">
        <authorList>
            <person name="de Groot N.N."/>
        </authorList>
    </citation>
    <scope>NUCLEOTIDE SEQUENCE [LARGE SCALE GENOMIC DNA]</scope>
    <source>
        <strain evidence="5 6">Vu-144</strain>
    </source>
</reference>